<dbReference type="InterPro" id="IPR014710">
    <property type="entry name" value="RmlC-like_jellyroll"/>
</dbReference>
<dbReference type="STRING" id="229919.GCA_001050195_00331"/>
<dbReference type="Gene3D" id="2.60.120.10">
    <property type="entry name" value="Jelly Rolls"/>
    <property type="match status" value="1"/>
</dbReference>
<dbReference type="SUPFAM" id="SSF46785">
    <property type="entry name" value="Winged helix' DNA-binding domain"/>
    <property type="match status" value="1"/>
</dbReference>
<dbReference type="GO" id="GO:0003677">
    <property type="term" value="F:DNA binding"/>
    <property type="evidence" value="ECO:0007669"/>
    <property type="project" value="UniProtKB-KW"/>
</dbReference>
<feature type="domain" description="Cyclic nucleotide-binding" evidence="4">
    <location>
        <begin position="13"/>
        <end position="133"/>
    </location>
</feature>
<feature type="domain" description="HTH crp-type" evidence="5">
    <location>
        <begin position="147"/>
        <end position="221"/>
    </location>
</feature>
<evidence type="ECO:0000259" key="5">
    <source>
        <dbReference type="PROSITE" id="PS51063"/>
    </source>
</evidence>
<evidence type="ECO:0000256" key="2">
    <source>
        <dbReference type="ARBA" id="ARBA00023125"/>
    </source>
</evidence>
<dbReference type="Proteomes" id="UP000264141">
    <property type="component" value="Unassembled WGS sequence"/>
</dbReference>
<organism evidence="6 7">
    <name type="scientific">Anaerolinea thermolimosa</name>
    <dbReference type="NCBI Taxonomy" id="229919"/>
    <lineage>
        <taxon>Bacteria</taxon>
        <taxon>Bacillati</taxon>
        <taxon>Chloroflexota</taxon>
        <taxon>Anaerolineae</taxon>
        <taxon>Anaerolineales</taxon>
        <taxon>Anaerolineaceae</taxon>
        <taxon>Anaerolinea</taxon>
    </lineage>
</organism>
<evidence type="ECO:0000313" key="6">
    <source>
        <dbReference type="EMBL" id="HCE18424.1"/>
    </source>
</evidence>
<evidence type="ECO:0000256" key="1">
    <source>
        <dbReference type="ARBA" id="ARBA00023015"/>
    </source>
</evidence>
<dbReference type="SMART" id="SM00419">
    <property type="entry name" value="HTH_CRP"/>
    <property type="match status" value="1"/>
</dbReference>
<dbReference type="SUPFAM" id="SSF51206">
    <property type="entry name" value="cAMP-binding domain-like"/>
    <property type="match status" value="1"/>
</dbReference>
<dbReference type="PROSITE" id="PS51063">
    <property type="entry name" value="HTH_CRP_2"/>
    <property type="match status" value="1"/>
</dbReference>
<name>A0A3D1JJ07_9CHLR</name>
<proteinExistence type="predicted"/>
<dbReference type="InterPro" id="IPR018490">
    <property type="entry name" value="cNMP-bd_dom_sf"/>
</dbReference>
<dbReference type="PANTHER" id="PTHR24567:SF74">
    <property type="entry name" value="HTH-TYPE TRANSCRIPTIONAL REGULATOR ARCR"/>
    <property type="match status" value="1"/>
</dbReference>
<evidence type="ECO:0000313" key="7">
    <source>
        <dbReference type="Proteomes" id="UP000264141"/>
    </source>
</evidence>
<dbReference type="InterPro" id="IPR036390">
    <property type="entry name" value="WH_DNA-bd_sf"/>
</dbReference>
<evidence type="ECO:0000259" key="4">
    <source>
        <dbReference type="PROSITE" id="PS50042"/>
    </source>
</evidence>
<dbReference type="Pfam" id="PF00027">
    <property type="entry name" value="cNMP_binding"/>
    <property type="match status" value="1"/>
</dbReference>
<dbReference type="InterPro" id="IPR012318">
    <property type="entry name" value="HTH_CRP"/>
</dbReference>
<dbReference type="Gene3D" id="1.10.10.10">
    <property type="entry name" value="Winged helix-like DNA-binding domain superfamily/Winged helix DNA-binding domain"/>
    <property type="match status" value="1"/>
</dbReference>
<dbReference type="InterPro" id="IPR000595">
    <property type="entry name" value="cNMP-bd_dom"/>
</dbReference>
<reference evidence="6 7" key="1">
    <citation type="journal article" date="2018" name="Nat. Biotechnol.">
        <title>A standardized bacterial taxonomy based on genome phylogeny substantially revises the tree of life.</title>
        <authorList>
            <person name="Parks D.H."/>
            <person name="Chuvochina M."/>
            <person name="Waite D.W."/>
            <person name="Rinke C."/>
            <person name="Skarshewski A."/>
            <person name="Chaumeil P.A."/>
            <person name="Hugenholtz P."/>
        </authorList>
    </citation>
    <scope>NUCLEOTIDE SEQUENCE [LARGE SCALE GENOMIC DNA]</scope>
    <source>
        <strain evidence="6">UBA8781</strain>
    </source>
</reference>
<accession>A0A3D1JJ07</accession>
<dbReference type="Pfam" id="PF13545">
    <property type="entry name" value="HTH_Crp_2"/>
    <property type="match status" value="1"/>
</dbReference>
<dbReference type="InterPro" id="IPR036388">
    <property type="entry name" value="WH-like_DNA-bd_sf"/>
</dbReference>
<keyword evidence="1" id="KW-0805">Transcription regulation</keyword>
<dbReference type="SMART" id="SM00100">
    <property type="entry name" value="cNMP"/>
    <property type="match status" value="1"/>
</dbReference>
<dbReference type="PROSITE" id="PS00889">
    <property type="entry name" value="CNMP_BINDING_2"/>
    <property type="match status" value="1"/>
</dbReference>
<dbReference type="AlphaFoldDB" id="A0A3D1JJ07"/>
<dbReference type="CDD" id="cd00038">
    <property type="entry name" value="CAP_ED"/>
    <property type="match status" value="1"/>
</dbReference>
<sequence length="228" mass="25384">MNYPLEAATRITLFKGLTPSEMSWVCQRLHTRQFPPAVDVVTEGEPSDLVYFILDGTVKVYLPQMDGTQVTLNIQGPGDIIGELGVIDQAERSASVITLEATSTLWMARSHFLEMLRTIPRANENLLHSLVERVRRTTRLIRTFAALDVPGRIAHQLLLLAEEYGQNTPQGVLIRLRLPQNDIAELVGASRRRANQVMVAFKRQGILSADQGGHITLHCPDALRALVD</sequence>
<dbReference type="GO" id="GO:0005829">
    <property type="term" value="C:cytosol"/>
    <property type="evidence" value="ECO:0007669"/>
    <property type="project" value="TreeGrafter"/>
</dbReference>
<keyword evidence="2" id="KW-0238">DNA-binding</keyword>
<dbReference type="InterPro" id="IPR018488">
    <property type="entry name" value="cNMP-bd_CS"/>
</dbReference>
<dbReference type="PANTHER" id="PTHR24567">
    <property type="entry name" value="CRP FAMILY TRANSCRIPTIONAL REGULATORY PROTEIN"/>
    <property type="match status" value="1"/>
</dbReference>
<dbReference type="InterPro" id="IPR050397">
    <property type="entry name" value="Env_Response_Regulators"/>
</dbReference>
<protein>
    <recommendedName>
        <fullName evidence="8">Crp/Fnr family transcriptional regulator</fullName>
    </recommendedName>
</protein>
<gene>
    <name evidence="6" type="ORF">DEQ80_11240</name>
</gene>
<dbReference type="EMBL" id="DPBP01000042">
    <property type="protein sequence ID" value="HCE18424.1"/>
    <property type="molecule type" value="Genomic_DNA"/>
</dbReference>
<dbReference type="GO" id="GO:0003700">
    <property type="term" value="F:DNA-binding transcription factor activity"/>
    <property type="evidence" value="ECO:0007669"/>
    <property type="project" value="TreeGrafter"/>
</dbReference>
<evidence type="ECO:0000256" key="3">
    <source>
        <dbReference type="ARBA" id="ARBA00023163"/>
    </source>
</evidence>
<comment type="caution">
    <text evidence="6">The sequence shown here is derived from an EMBL/GenBank/DDBJ whole genome shotgun (WGS) entry which is preliminary data.</text>
</comment>
<keyword evidence="3" id="KW-0804">Transcription</keyword>
<evidence type="ECO:0008006" key="8">
    <source>
        <dbReference type="Google" id="ProtNLM"/>
    </source>
</evidence>
<dbReference type="PROSITE" id="PS50042">
    <property type="entry name" value="CNMP_BINDING_3"/>
    <property type="match status" value="1"/>
</dbReference>